<keyword evidence="4 8" id="KW-0058">Aromatic hydrocarbons catabolism</keyword>
<evidence type="ECO:0000256" key="3">
    <source>
        <dbReference type="ARBA" id="ARBA00022723"/>
    </source>
</evidence>
<dbReference type="EMBL" id="JAUKVY010000046">
    <property type="protein sequence ID" value="MDO1537670.1"/>
    <property type="molecule type" value="Genomic_DNA"/>
</dbReference>
<dbReference type="PROSITE" id="PS00082">
    <property type="entry name" value="EXTRADIOL_DIOXYGENAS"/>
    <property type="match status" value="1"/>
</dbReference>
<dbReference type="PANTHER" id="PTHR36113">
    <property type="entry name" value="LYASE, PUTATIVE-RELATED-RELATED"/>
    <property type="match status" value="1"/>
</dbReference>
<evidence type="ECO:0000256" key="5">
    <source>
        <dbReference type="ARBA" id="ARBA00022964"/>
    </source>
</evidence>
<evidence type="ECO:0000256" key="1">
    <source>
        <dbReference type="ARBA" id="ARBA00001954"/>
    </source>
</evidence>
<keyword evidence="6 8" id="KW-0560">Oxidoreductase</keyword>
<evidence type="ECO:0000256" key="7">
    <source>
        <dbReference type="ARBA" id="ARBA00023004"/>
    </source>
</evidence>
<dbReference type="InterPro" id="IPR037523">
    <property type="entry name" value="VOC_core"/>
</dbReference>
<dbReference type="PROSITE" id="PS51819">
    <property type="entry name" value="VOC"/>
    <property type="match status" value="1"/>
</dbReference>
<dbReference type="SUPFAM" id="SSF54593">
    <property type="entry name" value="Glyoxalase/Bleomycin resistance protein/Dihydroxybiphenyl dioxygenase"/>
    <property type="match status" value="1"/>
</dbReference>
<dbReference type="Proteomes" id="UP001169027">
    <property type="component" value="Unassembled WGS sequence"/>
</dbReference>
<sequence>MSAGASLMPIGSEAAVEESPFNFLVVELDRARGPRIRVVGCGAPLNRLAANGTNIDASRMSLRQAPGLLPPPEMKMDPAPRMAFSHMGLYVSDMSAMVEFYEDVLGFSVTDRANIRGADVVFLSRNPDEHHQIVLVPGRVPDRPSTVNQISFRVISIAELRRLHSEVKALGVAGLNPTNHGGSWSIYFLDPEGNRIELFAPTPWYVPPISIPLDMALSDDEIYKLTEDTVNATPGHMRRTEWREQLRNRLVEAGTLEQHASTVPQKHLDLDS</sequence>
<keyword evidence="7 8" id="KW-0408">Iron</keyword>
<dbReference type="Gene3D" id="3.10.180.10">
    <property type="entry name" value="2,3-Dihydroxybiphenyl 1,2-Dioxygenase, domain 1"/>
    <property type="match status" value="1"/>
</dbReference>
<feature type="domain" description="VOC" evidence="9">
    <location>
        <begin position="83"/>
        <end position="201"/>
    </location>
</feature>
<organism evidence="10 11">
    <name type="scientific">Variovorax ginsengisoli</name>
    <dbReference type="NCBI Taxonomy" id="363844"/>
    <lineage>
        <taxon>Bacteria</taxon>
        <taxon>Pseudomonadati</taxon>
        <taxon>Pseudomonadota</taxon>
        <taxon>Betaproteobacteria</taxon>
        <taxon>Burkholderiales</taxon>
        <taxon>Comamonadaceae</taxon>
        <taxon>Variovorax</taxon>
    </lineage>
</organism>
<gene>
    <name evidence="10" type="ORF">Q2T77_36070</name>
</gene>
<dbReference type="InterPro" id="IPR029068">
    <property type="entry name" value="Glyas_Bleomycin-R_OHBP_Dase"/>
</dbReference>
<dbReference type="InterPro" id="IPR000486">
    <property type="entry name" value="Xdiol_ring_cleave_dOase_1/2"/>
</dbReference>
<proteinExistence type="inferred from homology"/>
<protein>
    <submittedName>
        <fullName evidence="10">VOC family protein</fullName>
    </submittedName>
</protein>
<keyword evidence="5 8" id="KW-0223">Dioxygenase</keyword>
<evidence type="ECO:0000256" key="8">
    <source>
        <dbReference type="RuleBase" id="RU000683"/>
    </source>
</evidence>
<dbReference type="Pfam" id="PF00903">
    <property type="entry name" value="Glyoxalase"/>
    <property type="match status" value="1"/>
</dbReference>
<evidence type="ECO:0000256" key="4">
    <source>
        <dbReference type="ARBA" id="ARBA00022797"/>
    </source>
</evidence>
<dbReference type="RefSeq" id="WP_301816112.1">
    <property type="nucleotide sequence ID" value="NZ_JAUJZH010000046.1"/>
</dbReference>
<evidence type="ECO:0000313" key="10">
    <source>
        <dbReference type="EMBL" id="MDO1537670.1"/>
    </source>
</evidence>
<reference evidence="10" key="1">
    <citation type="submission" date="2023-06" db="EMBL/GenBank/DDBJ databases">
        <authorList>
            <person name="Jiang Y."/>
            <person name="Liu Q."/>
        </authorList>
    </citation>
    <scope>NUCLEOTIDE SEQUENCE</scope>
    <source>
        <strain evidence="10">CGMCC 1.12090</strain>
    </source>
</reference>
<evidence type="ECO:0000313" key="11">
    <source>
        <dbReference type="Proteomes" id="UP001169027"/>
    </source>
</evidence>
<comment type="similarity">
    <text evidence="2 8">Belongs to the extradiol ring-cleavage dioxygenase family.</text>
</comment>
<evidence type="ECO:0000256" key="6">
    <source>
        <dbReference type="ARBA" id="ARBA00023002"/>
    </source>
</evidence>
<dbReference type="InterPro" id="IPR004360">
    <property type="entry name" value="Glyas_Fos-R_dOase_dom"/>
</dbReference>
<comment type="caution">
    <text evidence="10">The sequence shown here is derived from an EMBL/GenBank/DDBJ whole genome shotgun (WGS) entry which is preliminary data.</text>
</comment>
<keyword evidence="11" id="KW-1185">Reference proteome</keyword>
<dbReference type="InterPro" id="IPR051332">
    <property type="entry name" value="Fosfomycin_Res_Enzymes"/>
</dbReference>
<comment type="cofactor">
    <cofactor evidence="1 8">
        <name>Fe(2+)</name>
        <dbReference type="ChEBI" id="CHEBI:29033"/>
    </cofactor>
</comment>
<evidence type="ECO:0000256" key="2">
    <source>
        <dbReference type="ARBA" id="ARBA00008784"/>
    </source>
</evidence>
<evidence type="ECO:0000259" key="9">
    <source>
        <dbReference type="PROSITE" id="PS51819"/>
    </source>
</evidence>
<accession>A0ABT8SFG5</accession>
<dbReference type="PANTHER" id="PTHR36113:SF3">
    <property type="entry name" value="SLL5075 PROTEIN"/>
    <property type="match status" value="1"/>
</dbReference>
<name>A0ABT8SFG5_9BURK</name>
<keyword evidence="3" id="KW-0479">Metal-binding</keyword>